<dbReference type="AlphaFoldDB" id="A0A840V0H3"/>
<organism evidence="8 9">
    <name type="scientific">Desulfoprunum benzoelyticum</name>
    <dbReference type="NCBI Taxonomy" id="1506996"/>
    <lineage>
        <taxon>Bacteria</taxon>
        <taxon>Pseudomonadati</taxon>
        <taxon>Thermodesulfobacteriota</taxon>
        <taxon>Desulfobulbia</taxon>
        <taxon>Desulfobulbales</taxon>
        <taxon>Desulfobulbaceae</taxon>
        <taxon>Desulfoprunum</taxon>
    </lineage>
</organism>
<accession>A0A840V0H3</accession>
<dbReference type="Proteomes" id="UP000539642">
    <property type="component" value="Unassembled WGS sequence"/>
</dbReference>
<dbReference type="InterPro" id="IPR009051">
    <property type="entry name" value="Helical_ferredxn"/>
</dbReference>
<dbReference type="PANTHER" id="PTHR43551:SF1">
    <property type="entry name" value="HETERODISULFIDE REDUCTASE"/>
    <property type="match status" value="1"/>
</dbReference>
<feature type="domain" description="4Fe-4S ferredoxin-type" evidence="7">
    <location>
        <begin position="92"/>
        <end position="125"/>
    </location>
</feature>
<dbReference type="GO" id="GO:0046872">
    <property type="term" value="F:metal ion binding"/>
    <property type="evidence" value="ECO:0007669"/>
    <property type="project" value="UniProtKB-KW"/>
</dbReference>
<reference evidence="8 9" key="1">
    <citation type="submission" date="2020-08" db="EMBL/GenBank/DDBJ databases">
        <title>Genomic Encyclopedia of Type Strains, Phase IV (KMG-IV): sequencing the most valuable type-strain genomes for metagenomic binning, comparative biology and taxonomic classification.</title>
        <authorList>
            <person name="Goeker M."/>
        </authorList>
    </citation>
    <scope>NUCLEOTIDE SEQUENCE [LARGE SCALE GENOMIC DNA]</scope>
    <source>
        <strain evidence="8 9">DSM 28570</strain>
    </source>
</reference>
<dbReference type="InterPro" id="IPR041657">
    <property type="entry name" value="HTH_17"/>
</dbReference>
<evidence type="ECO:0000256" key="1">
    <source>
        <dbReference type="ARBA" id="ARBA00022448"/>
    </source>
</evidence>
<evidence type="ECO:0000256" key="6">
    <source>
        <dbReference type="ARBA" id="ARBA00023014"/>
    </source>
</evidence>
<dbReference type="InterPro" id="IPR017900">
    <property type="entry name" value="4Fe4S_Fe_S_CS"/>
</dbReference>
<dbReference type="Gene3D" id="1.10.1660.10">
    <property type="match status" value="1"/>
</dbReference>
<dbReference type="Pfam" id="PF12728">
    <property type="entry name" value="HTH_17"/>
    <property type="match status" value="1"/>
</dbReference>
<dbReference type="PANTHER" id="PTHR43551">
    <property type="entry name" value="FUMARATE REDUCTASE IRON-SULFUR SUBUNIT"/>
    <property type="match status" value="1"/>
</dbReference>
<keyword evidence="3" id="KW-0479">Metal-binding</keyword>
<evidence type="ECO:0000256" key="4">
    <source>
        <dbReference type="ARBA" id="ARBA00022982"/>
    </source>
</evidence>
<keyword evidence="2" id="KW-0004">4Fe-4S</keyword>
<dbReference type="Pfam" id="PF13183">
    <property type="entry name" value="Fer4_8"/>
    <property type="match status" value="1"/>
</dbReference>
<dbReference type="EMBL" id="JACHEO010000003">
    <property type="protein sequence ID" value="MBB5347320.1"/>
    <property type="molecule type" value="Genomic_DNA"/>
</dbReference>
<dbReference type="GO" id="GO:0051539">
    <property type="term" value="F:4 iron, 4 sulfur cluster binding"/>
    <property type="evidence" value="ECO:0007669"/>
    <property type="project" value="UniProtKB-KW"/>
</dbReference>
<dbReference type="SUPFAM" id="SSF46548">
    <property type="entry name" value="alpha-helical ferredoxin"/>
    <property type="match status" value="1"/>
</dbReference>
<keyword evidence="6" id="KW-0411">Iron-sulfur</keyword>
<protein>
    <submittedName>
        <fullName evidence="8">Excisionase family DNA binding protein</fullName>
    </submittedName>
</protein>
<dbReference type="SUPFAM" id="SSF46955">
    <property type="entry name" value="Putative DNA-binding domain"/>
    <property type="match status" value="1"/>
</dbReference>
<comment type="caution">
    <text evidence="8">The sequence shown here is derived from an EMBL/GenBank/DDBJ whole genome shotgun (WGS) entry which is preliminary data.</text>
</comment>
<sequence>MMYEFRVSEMAEEFGVHRNTIRNWIAAGTLPAKEGPGRKYLMKFNDYQVLCQKFGREPHIRPDSHVDLTTVKTMEARAEQEIPALDLDGHHSEIAVDPSWADACLTCGTCASACPIAGVDGLDPRKIVRMAVLGMDQELVASQWPWKCTMCGKCEASCPANIQIVALMRRLRGLRDRDKVPGPIHKGVVMCLERGNNLGIPKDDFVFLCQELGEELAADSCPGFVTPIDVHGARVLVTINSKEPYGEPDDMKFWWKIFHAAGESWTIASENWEGVNWGLFSGDDAAMKVIVGRIVDNMRRLNCKVLLLPE</sequence>
<gene>
    <name evidence="8" type="ORF">HNQ81_001033</name>
</gene>
<evidence type="ECO:0000313" key="9">
    <source>
        <dbReference type="Proteomes" id="UP000539642"/>
    </source>
</evidence>
<dbReference type="InterPro" id="IPR017896">
    <property type="entry name" value="4Fe4S_Fe-S-bd"/>
</dbReference>
<proteinExistence type="predicted"/>
<evidence type="ECO:0000256" key="2">
    <source>
        <dbReference type="ARBA" id="ARBA00022485"/>
    </source>
</evidence>
<evidence type="ECO:0000259" key="7">
    <source>
        <dbReference type="PROSITE" id="PS51379"/>
    </source>
</evidence>
<evidence type="ECO:0000313" key="8">
    <source>
        <dbReference type="EMBL" id="MBB5347320.1"/>
    </source>
</evidence>
<keyword evidence="1" id="KW-0813">Transport</keyword>
<evidence type="ECO:0000256" key="5">
    <source>
        <dbReference type="ARBA" id="ARBA00023004"/>
    </source>
</evidence>
<name>A0A840V0H3_9BACT</name>
<evidence type="ECO:0000256" key="3">
    <source>
        <dbReference type="ARBA" id="ARBA00022723"/>
    </source>
</evidence>
<dbReference type="InterPro" id="IPR009061">
    <property type="entry name" value="DNA-bd_dom_put_sf"/>
</dbReference>
<feature type="domain" description="4Fe-4S ferredoxin-type" evidence="7">
    <location>
        <begin position="137"/>
        <end position="170"/>
    </location>
</feature>
<dbReference type="PROSITE" id="PS51379">
    <property type="entry name" value="4FE4S_FER_2"/>
    <property type="match status" value="2"/>
</dbReference>
<keyword evidence="4" id="KW-0249">Electron transport</keyword>
<dbReference type="Gene3D" id="1.10.1060.10">
    <property type="entry name" value="Alpha-helical ferredoxin"/>
    <property type="match status" value="1"/>
</dbReference>
<dbReference type="PROSITE" id="PS00198">
    <property type="entry name" value="4FE4S_FER_1"/>
    <property type="match status" value="1"/>
</dbReference>
<keyword evidence="9" id="KW-1185">Reference proteome</keyword>
<keyword evidence="5" id="KW-0408">Iron</keyword>